<dbReference type="EMBL" id="DRGY01000009">
    <property type="protein sequence ID" value="HEA50965.1"/>
    <property type="molecule type" value="Genomic_DNA"/>
</dbReference>
<gene>
    <name evidence="1" type="ORF">ENI00_01315</name>
</gene>
<dbReference type="AlphaFoldDB" id="A0A831R2J3"/>
<proteinExistence type="predicted"/>
<organism evidence="1">
    <name type="scientific">Marinobacter antarcticus</name>
    <dbReference type="NCBI Taxonomy" id="564117"/>
    <lineage>
        <taxon>Bacteria</taxon>
        <taxon>Pseudomonadati</taxon>
        <taxon>Pseudomonadota</taxon>
        <taxon>Gammaproteobacteria</taxon>
        <taxon>Pseudomonadales</taxon>
        <taxon>Marinobacteraceae</taxon>
        <taxon>Marinobacter</taxon>
    </lineage>
</organism>
<name>A0A831R2J3_9GAMM</name>
<dbReference type="Gene3D" id="2.40.50.870">
    <property type="entry name" value="Protein of unknown function (DUF3299)"/>
    <property type="match status" value="1"/>
</dbReference>
<dbReference type="Proteomes" id="UP000885748">
    <property type="component" value="Unassembled WGS sequence"/>
</dbReference>
<protein>
    <submittedName>
        <fullName evidence="1">DUF3299 domain-containing protein</fullName>
    </submittedName>
</protein>
<dbReference type="InterPro" id="IPR021727">
    <property type="entry name" value="DUF3299"/>
</dbReference>
<accession>A0A831R2J3</accession>
<sequence>MSFAGVCLAVNSLENCLESCLKRCLVPHSLRVPFRALSPAFLVFLLSVSVPVHSELQSESPSGSRSEPRDIDWLELMPAEDLALLENMPELVHEGDGPPLLPDEIMTGRVVPEMGNVEGRIPGFVVPLKTTKDMRILEFFLVPYYGACIHVPPPPPNQIIHIKYKKGFTLEALYDPVWVEGTLAIDRTETEFGTSSYSMSADAVKPYEQ</sequence>
<evidence type="ECO:0000313" key="1">
    <source>
        <dbReference type="EMBL" id="HEA50965.1"/>
    </source>
</evidence>
<dbReference type="Pfam" id="PF11736">
    <property type="entry name" value="DUF3299"/>
    <property type="match status" value="1"/>
</dbReference>
<comment type="caution">
    <text evidence="1">The sequence shown here is derived from an EMBL/GenBank/DDBJ whole genome shotgun (WGS) entry which is preliminary data.</text>
</comment>
<reference evidence="1" key="1">
    <citation type="journal article" date="2020" name="mSystems">
        <title>Genome- and Community-Level Interaction Insights into Carbon Utilization and Element Cycling Functions of Hydrothermarchaeota in Hydrothermal Sediment.</title>
        <authorList>
            <person name="Zhou Z."/>
            <person name="Liu Y."/>
            <person name="Xu W."/>
            <person name="Pan J."/>
            <person name="Luo Z.H."/>
            <person name="Li M."/>
        </authorList>
    </citation>
    <scope>NUCLEOTIDE SEQUENCE [LARGE SCALE GENOMIC DNA]</scope>
    <source>
        <strain evidence="1">HyVt-357</strain>
    </source>
</reference>